<gene>
    <name evidence="1" type="ORF">R1flu_008889</name>
</gene>
<evidence type="ECO:0000313" key="1">
    <source>
        <dbReference type="EMBL" id="KAL2641302.1"/>
    </source>
</evidence>
<accession>A0ABD1Z3J0</accession>
<keyword evidence="2" id="KW-1185">Reference proteome</keyword>
<dbReference type="PANTHER" id="PTHR42873:SF1">
    <property type="entry name" value="S-ADENOSYLMETHIONINE-DEPENDENT METHYLTRANSFERASE DOMAIN-CONTAINING PROTEIN"/>
    <property type="match status" value="1"/>
</dbReference>
<name>A0ABD1Z3J0_9MARC</name>
<dbReference type="Proteomes" id="UP001605036">
    <property type="component" value="Unassembled WGS sequence"/>
</dbReference>
<evidence type="ECO:0000313" key="2">
    <source>
        <dbReference type="Proteomes" id="UP001605036"/>
    </source>
</evidence>
<proteinExistence type="predicted"/>
<dbReference type="PROSITE" id="PS51257">
    <property type="entry name" value="PROKAR_LIPOPROTEIN"/>
    <property type="match status" value="1"/>
</dbReference>
<dbReference type="PANTHER" id="PTHR42873">
    <property type="entry name" value="RIBOSOMAL RNA LARGE SUBUNIT METHYLTRANSFERASE"/>
    <property type="match status" value="1"/>
</dbReference>
<protein>
    <submittedName>
        <fullName evidence="1">Uncharacterized protein</fullName>
    </submittedName>
</protein>
<dbReference type="Gene3D" id="3.40.50.150">
    <property type="entry name" value="Vaccinia Virus protein VP39"/>
    <property type="match status" value="1"/>
</dbReference>
<dbReference type="InterPro" id="IPR029063">
    <property type="entry name" value="SAM-dependent_MTases_sf"/>
</dbReference>
<organism evidence="1 2">
    <name type="scientific">Riccia fluitans</name>
    <dbReference type="NCBI Taxonomy" id="41844"/>
    <lineage>
        <taxon>Eukaryota</taxon>
        <taxon>Viridiplantae</taxon>
        <taxon>Streptophyta</taxon>
        <taxon>Embryophyta</taxon>
        <taxon>Marchantiophyta</taxon>
        <taxon>Marchantiopsida</taxon>
        <taxon>Marchantiidae</taxon>
        <taxon>Marchantiales</taxon>
        <taxon>Ricciaceae</taxon>
        <taxon>Riccia</taxon>
    </lineage>
</organism>
<reference evidence="1 2" key="1">
    <citation type="submission" date="2024-09" db="EMBL/GenBank/DDBJ databases">
        <title>Chromosome-scale assembly of Riccia fluitans.</title>
        <authorList>
            <person name="Paukszto L."/>
            <person name="Sawicki J."/>
            <person name="Karawczyk K."/>
            <person name="Piernik-Szablinska J."/>
            <person name="Szczecinska M."/>
            <person name="Mazdziarz M."/>
        </authorList>
    </citation>
    <scope>NUCLEOTIDE SEQUENCE [LARGE SCALE GENOMIC DNA]</scope>
    <source>
        <strain evidence="1">Rf_01</strain>
        <tissue evidence="1">Aerial parts of the thallus</tissue>
    </source>
</reference>
<sequence length="99" mass="10831">MRAINPNGLLMTCSCSGAMTQSGQFLSVLQEASKQAVRKLTQLRYAGPSPDHTLDVSYPEGAYLTNVLLKDPALRRGFRETCAGRLKERRCLARGVGKC</sequence>
<comment type="caution">
    <text evidence="1">The sequence shown here is derived from an EMBL/GenBank/DDBJ whole genome shotgun (WGS) entry which is preliminary data.</text>
</comment>
<dbReference type="AlphaFoldDB" id="A0ABD1Z3J0"/>
<dbReference type="EMBL" id="JBHFFA010000002">
    <property type="protein sequence ID" value="KAL2641302.1"/>
    <property type="molecule type" value="Genomic_DNA"/>
</dbReference>